<evidence type="ECO:0000313" key="3">
    <source>
        <dbReference type="Proteomes" id="UP001230504"/>
    </source>
</evidence>
<accession>A0AAD8V0Z9</accession>
<keyword evidence="3" id="KW-1185">Reference proteome</keyword>
<feature type="chain" id="PRO_5042057203" description="Secreted protein" evidence="1">
    <location>
        <begin position="22"/>
        <end position="96"/>
    </location>
</feature>
<protein>
    <recommendedName>
        <fullName evidence="4">Secreted protein</fullName>
    </recommendedName>
</protein>
<comment type="caution">
    <text evidence="2">The sequence shown here is derived from an EMBL/GenBank/DDBJ whole genome shotgun (WGS) entry which is preliminary data.</text>
</comment>
<keyword evidence="1" id="KW-0732">Signal</keyword>
<gene>
    <name evidence="2" type="ORF">LY79DRAFT_358285</name>
</gene>
<dbReference type="GeneID" id="85436958"/>
<evidence type="ECO:0008006" key="4">
    <source>
        <dbReference type="Google" id="ProtNLM"/>
    </source>
</evidence>
<dbReference type="RefSeq" id="XP_060410338.1">
    <property type="nucleotide sequence ID" value="XM_060552718.1"/>
</dbReference>
<feature type="signal peptide" evidence="1">
    <location>
        <begin position="1"/>
        <end position="21"/>
    </location>
</feature>
<reference evidence="2" key="1">
    <citation type="submission" date="2021-06" db="EMBL/GenBank/DDBJ databases">
        <title>Comparative genomics, transcriptomics and evolutionary studies reveal genomic signatures of adaptation to plant cell wall in hemibiotrophic fungi.</title>
        <authorList>
            <consortium name="DOE Joint Genome Institute"/>
            <person name="Baroncelli R."/>
            <person name="Diaz J.F."/>
            <person name="Benocci T."/>
            <person name="Peng M."/>
            <person name="Battaglia E."/>
            <person name="Haridas S."/>
            <person name="Andreopoulos W."/>
            <person name="Labutti K."/>
            <person name="Pangilinan J."/>
            <person name="Floch G.L."/>
            <person name="Makela M.R."/>
            <person name="Henrissat B."/>
            <person name="Grigoriev I.V."/>
            <person name="Crouch J.A."/>
            <person name="De Vries R.P."/>
            <person name="Sukno S.A."/>
            <person name="Thon M.R."/>
        </authorList>
    </citation>
    <scope>NUCLEOTIDE SEQUENCE</scope>
    <source>
        <strain evidence="2">CBS 125086</strain>
    </source>
</reference>
<dbReference type="Proteomes" id="UP001230504">
    <property type="component" value="Unassembled WGS sequence"/>
</dbReference>
<proteinExistence type="predicted"/>
<organism evidence="2 3">
    <name type="scientific">Colletotrichum navitas</name>
    <dbReference type="NCBI Taxonomy" id="681940"/>
    <lineage>
        <taxon>Eukaryota</taxon>
        <taxon>Fungi</taxon>
        <taxon>Dikarya</taxon>
        <taxon>Ascomycota</taxon>
        <taxon>Pezizomycotina</taxon>
        <taxon>Sordariomycetes</taxon>
        <taxon>Hypocreomycetidae</taxon>
        <taxon>Glomerellales</taxon>
        <taxon>Glomerellaceae</taxon>
        <taxon>Colletotrichum</taxon>
        <taxon>Colletotrichum graminicola species complex</taxon>
    </lineage>
</organism>
<sequence length="96" mass="10976">MRRAARSLLSLWYWLVPLHLGGRRPRILLFSARFAPPCGPSRSSVCQQPIYSTARTWLMTRSRTFPGSFKSWEVSGRRMRGMPLEPVSGASVIQRI</sequence>
<dbReference type="AlphaFoldDB" id="A0AAD8V0Z9"/>
<evidence type="ECO:0000313" key="2">
    <source>
        <dbReference type="EMBL" id="KAK1579187.1"/>
    </source>
</evidence>
<dbReference type="EMBL" id="JAHLJV010000070">
    <property type="protein sequence ID" value="KAK1579187.1"/>
    <property type="molecule type" value="Genomic_DNA"/>
</dbReference>
<name>A0AAD8V0Z9_9PEZI</name>
<evidence type="ECO:0000256" key="1">
    <source>
        <dbReference type="SAM" id="SignalP"/>
    </source>
</evidence>